<dbReference type="GO" id="GO:0051286">
    <property type="term" value="C:cell tip"/>
    <property type="evidence" value="ECO:0007669"/>
    <property type="project" value="TreeGrafter"/>
</dbReference>
<dbReference type="InterPro" id="IPR001680">
    <property type="entry name" value="WD40_rpt"/>
</dbReference>
<feature type="repeat" description="WD" evidence="3">
    <location>
        <begin position="706"/>
        <end position="747"/>
    </location>
</feature>
<feature type="compositionally biased region" description="Gly residues" evidence="4">
    <location>
        <begin position="514"/>
        <end position="523"/>
    </location>
</feature>
<dbReference type="Gene3D" id="2.130.10.10">
    <property type="entry name" value="YVTN repeat-like/Quinoprotein amine dehydrogenase"/>
    <property type="match status" value="2"/>
</dbReference>
<sequence>MSFGAAIASAGGAGSTAVLSTSVGFGTSMSTTGSGGGNGSGPISAAAAAAGAGAGVGGGSNGANAGAGAGLSAANPAAPQLDAPEGAWTFAASLAPPQPLPLSNNISVSATAPLPHNLQPRLSLSGVASLSGSGFTSSSSAAAATAMGTGGGAGVGAQAALWDNHASDGAGLGSNQPGSPTMATYAQAQERVKKLPRPRQNVKSTSSTFINRVQGNAELTKILAARTEADPFSFLNVGRSFVWLADAAGRIKEPLLRITFTSAPTCHDVNPYTRTNDRLDIIIGFASTGDLLWLDPLTTKYTRINKGGAVSSSGVTQVRWLPPAVGSDLMFMATHADGTVIVYDATRDDPQQGHFVPGVWTPRGSVIPSPALVPASGGLKGNKSVKDRKFRRKDKDKDKARPGTASSTLSAFNSGASSNGHNGPQPMMTQLSAASNAMSSSDNPASHGDTDDDAQEVLDNASVSTGDGQQYGSHRRSNNVSTSSTATVQGTPSGAGSPYVSVLANNASSSSLGSTGGGGGGGSTAANGEAARKRRGSASSFLDKPFAVLSGSGGATRGRANTGLSATSATDGGLIVDSSLPWDPQQCMIVTRPGFGTFSTPRGNDSIGAPTMLPVLVDALGGGSHLLAGGGAYEEESGGWAASLSVPGKNKDPSWTKCNPVTHWRISKKRITDFAFSPDLLHVAFTSEDGSLRVVDMATERLLDTFQGYFGGLTCVCWSPDGRFLLTGGQDDLVTIWAPREGRIIARCQGHTSFVTGVSFDPWRWRPEERSYRFASVGEDCKLIFWDFSSAALKRPKGHAHASTSAKDPSHQAGAAAIRRSLAGSTFSLLDRHHAPNAHAQGHRGSGSGAGMGVPRGSIQMTDRQALLMGAFPLHADVEPVVHDAPARSEVAMLQPVVVQPISGPAVLAALAAANGPSSSSAGAIGAGTGSGGPIGAMPASYASTSSSSGGGGGGNGLLTAAAANSAVTGQDLLVGVRFEASEVLVLRKSGQIDNYARPPSLSATAATGVIRASLHL</sequence>
<dbReference type="SMART" id="SM00320">
    <property type="entry name" value="WD40"/>
    <property type="match status" value="4"/>
</dbReference>
<organism evidence="5 6">
    <name type="scientific">Tilletia horrida</name>
    <dbReference type="NCBI Taxonomy" id="155126"/>
    <lineage>
        <taxon>Eukaryota</taxon>
        <taxon>Fungi</taxon>
        <taxon>Dikarya</taxon>
        <taxon>Basidiomycota</taxon>
        <taxon>Ustilaginomycotina</taxon>
        <taxon>Exobasidiomycetes</taxon>
        <taxon>Tilletiales</taxon>
        <taxon>Tilletiaceae</taxon>
        <taxon>Tilletia</taxon>
    </lineage>
</organism>
<feature type="compositionally biased region" description="Polar residues" evidence="4">
    <location>
        <begin position="461"/>
        <end position="472"/>
    </location>
</feature>
<feature type="compositionally biased region" description="Low complexity" evidence="4">
    <location>
        <begin position="478"/>
        <end position="488"/>
    </location>
</feature>
<keyword evidence="2" id="KW-0677">Repeat</keyword>
<evidence type="ECO:0000256" key="1">
    <source>
        <dbReference type="ARBA" id="ARBA00022574"/>
    </source>
</evidence>
<evidence type="ECO:0000256" key="4">
    <source>
        <dbReference type="SAM" id="MobiDB-lite"/>
    </source>
</evidence>
<evidence type="ECO:0000313" key="6">
    <source>
        <dbReference type="Proteomes" id="UP001176521"/>
    </source>
</evidence>
<dbReference type="PANTHER" id="PTHR14107:SF16">
    <property type="entry name" value="AT02583P"/>
    <property type="match status" value="1"/>
</dbReference>
<feature type="compositionally biased region" description="Polar residues" evidence="4">
    <location>
        <begin position="404"/>
        <end position="431"/>
    </location>
</feature>
<feature type="region of interest" description="Disordered" evidence="4">
    <location>
        <begin position="510"/>
        <end position="538"/>
    </location>
</feature>
<dbReference type="InterPro" id="IPR015943">
    <property type="entry name" value="WD40/YVTN_repeat-like_dom_sf"/>
</dbReference>
<comment type="caution">
    <text evidence="5">The sequence shown here is derived from an EMBL/GenBank/DDBJ whole genome shotgun (WGS) entry which is preliminary data.</text>
</comment>
<evidence type="ECO:0000256" key="3">
    <source>
        <dbReference type="PROSITE-ProRule" id="PRU00221"/>
    </source>
</evidence>
<feature type="compositionally biased region" description="Low complexity" evidence="4">
    <location>
        <begin position="432"/>
        <end position="446"/>
    </location>
</feature>
<dbReference type="AlphaFoldDB" id="A0AAN6GGX7"/>
<dbReference type="InterPro" id="IPR036322">
    <property type="entry name" value="WD40_repeat_dom_sf"/>
</dbReference>
<evidence type="ECO:0008006" key="7">
    <source>
        <dbReference type="Google" id="ProtNLM"/>
    </source>
</evidence>
<dbReference type="PROSITE" id="PS50294">
    <property type="entry name" value="WD_REPEATS_REGION"/>
    <property type="match status" value="1"/>
</dbReference>
<proteinExistence type="predicted"/>
<feature type="compositionally biased region" description="Polar residues" evidence="4">
    <location>
        <begin position="173"/>
        <end position="187"/>
    </location>
</feature>
<dbReference type="GO" id="GO:0005634">
    <property type="term" value="C:nucleus"/>
    <property type="evidence" value="ECO:0007669"/>
    <property type="project" value="TreeGrafter"/>
</dbReference>
<dbReference type="Proteomes" id="UP001176521">
    <property type="component" value="Unassembled WGS sequence"/>
</dbReference>
<gene>
    <name evidence="5" type="ORF">OC842_000744</name>
</gene>
<accession>A0AAN6GGX7</accession>
<dbReference type="Pfam" id="PF00400">
    <property type="entry name" value="WD40"/>
    <property type="match status" value="2"/>
</dbReference>
<evidence type="ECO:0000313" key="5">
    <source>
        <dbReference type="EMBL" id="KAK0539927.1"/>
    </source>
</evidence>
<feature type="compositionally biased region" description="Gly residues" evidence="4">
    <location>
        <begin position="844"/>
        <end position="854"/>
    </location>
</feature>
<feature type="region of interest" description="Disordered" evidence="4">
    <location>
        <begin position="166"/>
        <end position="206"/>
    </location>
</feature>
<dbReference type="PANTHER" id="PTHR14107">
    <property type="entry name" value="WD REPEAT PROTEIN"/>
    <property type="match status" value="1"/>
</dbReference>
<protein>
    <recommendedName>
        <fullName evidence="7">Anaphase-promoting complex subunit 4 WD40 domain-containing protein</fullName>
    </recommendedName>
</protein>
<name>A0AAN6GGX7_9BASI</name>
<dbReference type="PROSITE" id="PS50082">
    <property type="entry name" value="WD_REPEATS_2"/>
    <property type="match status" value="1"/>
</dbReference>
<dbReference type="SUPFAM" id="SSF50978">
    <property type="entry name" value="WD40 repeat-like"/>
    <property type="match status" value="1"/>
</dbReference>
<evidence type="ECO:0000256" key="2">
    <source>
        <dbReference type="ARBA" id="ARBA00022737"/>
    </source>
</evidence>
<feature type="region of interest" description="Disordered" evidence="4">
    <location>
        <begin position="367"/>
        <end position="494"/>
    </location>
</feature>
<dbReference type="GO" id="GO:0032153">
    <property type="term" value="C:cell division site"/>
    <property type="evidence" value="ECO:0007669"/>
    <property type="project" value="TreeGrafter"/>
</dbReference>
<reference evidence="5" key="1">
    <citation type="journal article" date="2023" name="PhytoFront">
        <title>Draft Genome Resources of Seven Strains of Tilletia horrida, Causal Agent of Kernel Smut of Rice.</title>
        <authorList>
            <person name="Khanal S."/>
            <person name="Antony Babu S."/>
            <person name="Zhou X.G."/>
        </authorList>
    </citation>
    <scope>NUCLEOTIDE SEQUENCE</scope>
    <source>
        <strain evidence="5">TX3</strain>
    </source>
</reference>
<dbReference type="InterPro" id="IPR051362">
    <property type="entry name" value="WD_repeat_creC_regulators"/>
</dbReference>
<dbReference type="EMBL" id="JAPDMQ010000022">
    <property type="protein sequence ID" value="KAK0539927.1"/>
    <property type="molecule type" value="Genomic_DNA"/>
</dbReference>
<dbReference type="GO" id="GO:0045013">
    <property type="term" value="P:carbon catabolite repression of transcription"/>
    <property type="evidence" value="ECO:0007669"/>
    <property type="project" value="TreeGrafter"/>
</dbReference>
<feature type="region of interest" description="Disordered" evidence="4">
    <location>
        <begin position="837"/>
        <end position="857"/>
    </location>
</feature>
<keyword evidence="1 3" id="KW-0853">WD repeat</keyword>
<keyword evidence="6" id="KW-1185">Reference proteome</keyword>